<gene>
    <name evidence="2" type="ORF">CCMP2556_LOCUS35181</name>
</gene>
<organism evidence="2 3">
    <name type="scientific">Durusdinium trenchii</name>
    <dbReference type="NCBI Taxonomy" id="1381693"/>
    <lineage>
        <taxon>Eukaryota</taxon>
        <taxon>Sar</taxon>
        <taxon>Alveolata</taxon>
        <taxon>Dinophyceae</taxon>
        <taxon>Suessiales</taxon>
        <taxon>Symbiodiniaceae</taxon>
        <taxon>Durusdinium</taxon>
    </lineage>
</organism>
<feature type="region of interest" description="Disordered" evidence="1">
    <location>
        <begin position="318"/>
        <end position="372"/>
    </location>
</feature>
<protein>
    <submittedName>
        <fullName evidence="2">Uncharacterized protein</fullName>
    </submittedName>
</protein>
<evidence type="ECO:0000313" key="3">
    <source>
        <dbReference type="Proteomes" id="UP001642484"/>
    </source>
</evidence>
<feature type="compositionally biased region" description="Pro residues" evidence="1">
    <location>
        <begin position="64"/>
        <end position="73"/>
    </location>
</feature>
<dbReference type="EMBL" id="CAXAMN010022640">
    <property type="protein sequence ID" value="CAK9071562.1"/>
    <property type="molecule type" value="Genomic_DNA"/>
</dbReference>
<feature type="compositionally biased region" description="Pro residues" evidence="1">
    <location>
        <begin position="277"/>
        <end position="286"/>
    </location>
</feature>
<sequence length="372" mass="38980">MAAVLSVIGHVDESIEQRASLLAALKAKLDDGKRPQRQLVEDEQPSLLMLAEDSGEAEAQERVPPAPAAPAPPVIDVDEEDPTPTDGAGDPFSDVMAQLDRGLDARQQMIDALKAQLNKSVAGPKSKPAMSIQKAVSKPAAVSLHSSLLTGIPPSPPALANALAATGLPPGQPGLQPGMVPPILPSAPMTPATLCAVTPCAVAPMGSISPIAGEPPAKRIRREGVPLPLRALQAQDFTAKQAEQAALAARKAQMLRSLGADIASQTPAELQAGPGQPSIPEPPPGASPEEFEAYRQECWRQYYQWCKVWQKYYDQSKGKSQGLQAPGGTPGAGHQAHGKGTSKGKRPEWAGQAAQAPRHSLEDDIHSQLLGL</sequence>
<feature type="region of interest" description="Disordered" evidence="1">
    <location>
        <begin position="268"/>
        <end position="289"/>
    </location>
</feature>
<evidence type="ECO:0000313" key="2">
    <source>
        <dbReference type="EMBL" id="CAK9071562.1"/>
    </source>
</evidence>
<dbReference type="Proteomes" id="UP001642484">
    <property type="component" value="Unassembled WGS sequence"/>
</dbReference>
<name>A0ABP0P6A0_9DINO</name>
<evidence type="ECO:0000256" key="1">
    <source>
        <dbReference type="SAM" id="MobiDB-lite"/>
    </source>
</evidence>
<keyword evidence="3" id="KW-1185">Reference proteome</keyword>
<reference evidence="2 3" key="1">
    <citation type="submission" date="2024-02" db="EMBL/GenBank/DDBJ databases">
        <authorList>
            <person name="Chen Y."/>
            <person name="Shah S."/>
            <person name="Dougan E. K."/>
            <person name="Thang M."/>
            <person name="Chan C."/>
        </authorList>
    </citation>
    <scope>NUCLEOTIDE SEQUENCE [LARGE SCALE GENOMIC DNA]</scope>
</reference>
<feature type="region of interest" description="Disordered" evidence="1">
    <location>
        <begin position="30"/>
        <end position="91"/>
    </location>
</feature>
<comment type="caution">
    <text evidence="2">The sequence shown here is derived from an EMBL/GenBank/DDBJ whole genome shotgun (WGS) entry which is preliminary data.</text>
</comment>
<proteinExistence type="predicted"/>
<accession>A0ABP0P6A0</accession>